<dbReference type="PANTHER" id="PTHR33930">
    <property type="entry name" value="ALKYL HYDROPEROXIDE REDUCTASE AHPD"/>
    <property type="match status" value="1"/>
</dbReference>
<gene>
    <name evidence="2" type="ORF">R1CP_38160</name>
</gene>
<feature type="domain" description="Carboxymuconolactone decarboxylase-like" evidence="1">
    <location>
        <begin position="156"/>
        <end position="228"/>
    </location>
</feature>
<evidence type="ECO:0000259" key="1">
    <source>
        <dbReference type="Pfam" id="PF02627"/>
    </source>
</evidence>
<evidence type="ECO:0000313" key="2">
    <source>
        <dbReference type="EMBL" id="ANS32231.1"/>
    </source>
</evidence>
<dbReference type="Pfam" id="PF02627">
    <property type="entry name" value="CMD"/>
    <property type="match status" value="1"/>
</dbReference>
<organism evidence="2 3">
    <name type="scientific">Rhodococcus opacus</name>
    <name type="common">Nocardia opaca</name>
    <dbReference type="NCBI Taxonomy" id="37919"/>
    <lineage>
        <taxon>Bacteria</taxon>
        <taxon>Bacillati</taxon>
        <taxon>Actinomycetota</taxon>
        <taxon>Actinomycetes</taxon>
        <taxon>Mycobacteriales</taxon>
        <taxon>Nocardiaceae</taxon>
        <taxon>Rhodococcus</taxon>
    </lineage>
</organism>
<dbReference type="AlphaFoldDB" id="A0A1B1KHZ1"/>
<dbReference type="EMBL" id="CP009112">
    <property type="protein sequence ID" value="ANS32231.1"/>
    <property type="molecule type" value="Genomic_DNA"/>
</dbReference>
<dbReference type="GO" id="GO:0051920">
    <property type="term" value="F:peroxiredoxin activity"/>
    <property type="evidence" value="ECO:0007669"/>
    <property type="project" value="InterPro"/>
</dbReference>
<sequence length="256" mass="27809">MSRGPTAEHDELPDGAFPTRVNAVYGAVSAGWRELQRRDPEFAEVFLQYVETAHNAPSLPASIRELLLLAHDVSMTTFDETGIANRMESALDAGATEREILDVIELLSMLSIHSLVTGLDLAAPPEPPPASRQGPYWHEFEERFPGFHGALASTQPEFFGRYEALGKALWRPDGLAPQWKELVFVVADLSTTHLFRDGAAIHIANARSYGATASQVIEAIILAIPPAARSIDLGLPALAKALEHRAATTHRVPAGH</sequence>
<dbReference type="Gene3D" id="1.20.1290.10">
    <property type="entry name" value="AhpD-like"/>
    <property type="match status" value="1"/>
</dbReference>
<protein>
    <recommendedName>
        <fullName evidence="1">Carboxymuconolactone decarboxylase-like domain-containing protein</fullName>
    </recommendedName>
</protein>
<dbReference type="Proteomes" id="UP000186108">
    <property type="component" value="Plasmid pR1CP1"/>
</dbReference>
<keyword evidence="2" id="KW-0614">Plasmid</keyword>
<name>A0A1B1KHZ1_RHOOP</name>
<dbReference type="RefSeq" id="WP_065493665.1">
    <property type="nucleotide sequence ID" value="NZ_CP009112.1"/>
</dbReference>
<geneLocation type="plasmid" evidence="3">
    <name>pr1cp1</name>
</geneLocation>
<proteinExistence type="predicted"/>
<dbReference type="PANTHER" id="PTHR33930:SF2">
    <property type="entry name" value="BLR3452 PROTEIN"/>
    <property type="match status" value="1"/>
</dbReference>
<dbReference type="InterPro" id="IPR029032">
    <property type="entry name" value="AhpD-like"/>
</dbReference>
<evidence type="ECO:0000313" key="3">
    <source>
        <dbReference type="Proteomes" id="UP000186108"/>
    </source>
</evidence>
<dbReference type="InterPro" id="IPR003779">
    <property type="entry name" value="CMD-like"/>
</dbReference>
<dbReference type="SUPFAM" id="SSF69118">
    <property type="entry name" value="AhpD-like"/>
    <property type="match status" value="2"/>
</dbReference>
<accession>A0A1B1KHZ1</accession>
<reference evidence="2 3" key="1">
    <citation type="submission" date="2014-07" db="EMBL/GenBank/DDBJ databases">
        <authorList>
            <person name="Zhang J.E."/>
            <person name="Yang H."/>
            <person name="Guo J."/>
            <person name="Deng Z."/>
            <person name="Luo H."/>
            <person name="Luo M."/>
            <person name="Zhao B."/>
        </authorList>
    </citation>
    <scope>NUCLEOTIDE SEQUENCE [LARGE SCALE GENOMIC DNA]</scope>
    <source>
        <strain evidence="2 3">1CP</strain>
        <plasmid evidence="3">Plasmid pr1cp1</plasmid>
    </source>
</reference>